<dbReference type="RefSeq" id="WP_211143089.1">
    <property type="nucleotide sequence ID" value="NZ_JAEEGB010000014.1"/>
</dbReference>
<evidence type="ECO:0000256" key="3">
    <source>
        <dbReference type="ARBA" id="ARBA00022475"/>
    </source>
</evidence>
<proteinExistence type="inferred from homology"/>
<evidence type="ECO:0000313" key="10">
    <source>
        <dbReference type="EMBL" id="MBI6873666.1"/>
    </source>
</evidence>
<dbReference type="EMBL" id="JAEEGB010000014">
    <property type="protein sequence ID" value="MBI6873666.1"/>
    <property type="molecule type" value="Genomic_DNA"/>
</dbReference>
<feature type="domain" description="ABC3 transporter permease C-terminal" evidence="8">
    <location>
        <begin position="258"/>
        <end position="376"/>
    </location>
</feature>
<evidence type="ECO:0000256" key="7">
    <source>
        <dbReference type="SAM" id="Phobius"/>
    </source>
</evidence>
<dbReference type="Pfam" id="PF02687">
    <property type="entry name" value="FtsX"/>
    <property type="match status" value="1"/>
</dbReference>
<dbReference type="PANTHER" id="PTHR30489:SF0">
    <property type="entry name" value="LIPOPROTEIN-RELEASING SYSTEM TRANSMEMBRANE PROTEIN LOLE"/>
    <property type="match status" value="1"/>
</dbReference>
<feature type="transmembrane region" description="Helical" evidence="7">
    <location>
        <begin position="20"/>
        <end position="39"/>
    </location>
</feature>
<evidence type="ECO:0000256" key="2">
    <source>
        <dbReference type="ARBA" id="ARBA00005236"/>
    </source>
</evidence>
<evidence type="ECO:0000256" key="1">
    <source>
        <dbReference type="ARBA" id="ARBA00004651"/>
    </source>
</evidence>
<comment type="similarity">
    <text evidence="2">Belongs to the ABC-4 integral membrane protein family. LolC/E subfamily.</text>
</comment>
<feature type="transmembrane region" description="Helical" evidence="7">
    <location>
        <begin position="300"/>
        <end position="325"/>
    </location>
</feature>
<evidence type="ECO:0000256" key="5">
    <source>
        <dbReference type="ARBA" id="ARBA00022989"/>
    </source>
</evidence>
<organism evidence="10 11">
    <name type="scientific">Clostridium aciditolerans</name>
    <dbReference type="NCBI Taxonomy" id="339861"/>
    <lineage>
        <taxon>Bacteria</taxon>
        <taxon>Bacillati</taxon>
        <taxon>Bacillota</taxon>
        <taxon>Clostridia</taxon>
        <taxon>Eubacteriales</taxon>
        <taxon>Clostridiaceae</taxon>
        <taxon>Clostridium</taxon>
    </lineage>
</organism>
<dbReference type="GO" id="GO:0098797">
    <property type="term" value="C:plasma membrane protein complex"/>
    <property type="evidence" value="ECO:0007669"/>
    <property type="project" value="TreeGrafter"/>
</dbReference>
<dbReference type="InterPro" id="IPR025857">
    <property type="entry name" value="MacB_PCD"/>
</dbReference>
<dbReference type="AlphaFoldDB" id="A0A934HSF9"/>
<dbReference type="PANTHER" id="PTHR30489">
    <property type="entry name" value="LIPOPROTEIN-RELEASING SYSTEM TRANSMEMBRANE PROTEIN LOLE"/>
    <property type="match status" value="1"/>
</dbReference>
<keyword evidence="3" id="KW-1003">Cell membrane</keyword>
<sequence>MLTSFKIAGRFLRYNKIQTLVIILGIAIGVSVQIFIGLLSKGLESTLLNKVIGSSAHITVYSTKGGIADWQDKKNKIIKADKDIKSAAPVVDYQAFIKLNDMTESVQIRGFIYNDLNSLYRMKDRIYEGKMLEDSGQALIGRDLKERLGVNVGDKITIITIDKKKIELTLAGFYDLGAVKVNRTWLITDLKTAQDLLGFGDKVTSIEIGVNDVYNADITGKHIEKSLNDKKLKVENWKDQNKLLFSGLVGQKICTIIIELFVLLAAVLSIISILGISVVQKYKQIGILKAMGMRDFSAAYVFFIQAFILGVLGTALGIWLTHIYIKCFNTYIITPEGTPVINIIVSHRFIGKSALIDIVAATLAAFFPAVNSFRLSPVEVIKNG</sequence>
<evidence type="ECO:0000259" key="8">
    <source>
        <dbReference type="Pfam" id="PF02687"/>
    </source>
</evidence>
<keyword evidence="6 7" id="KW-0472">Membrane</keyword>
<comment type="subcellular location">
    <subcellularLocation>
        <location evidence="1">Cell membrane</location>
        <topology evidence="1">Multi-pass membrane protein</topology>
    </subcellularLocation>
</comment>
<dbReference type="Proteomes" id="UP000622687">
    <property type="component" value="Unassembled WGS sequence"/>
</dbReference>
<dbReference type="Pfam" id="PF12704">
    <property type="entry name" value="MacB_PCD"/>
    <property type="match status" value="1"/>
</dbReference>
<keyword evidence="4 7" id="KW-0812">Transmembrane</keyword>
<dbReference type="InterPro" id="IPR003838">
    <property type="entry name" value="ABC3_permease_C"/>
</dbReference>
<feature type="transmembrane region" description="Helical" evidence="7">
    <location>
        <begin position="256"/>
        <end position="279"/>
    </location>
</feature>
<name>A0A934HSF9_9CLOT</name>
<dbReference type="GO" id="GO:0044874">
    <property type="term" value="P:lipoprotein localization to outer membrane"/>
    <property type="evidence" value="ECO:0007669"/>
    <property type="project" value="TreeGrafter"/>
</dbReference>
<accession>A0A934HSF9</accession>
<evidence type="ECO:0000313" key="11">
    <source>
        <dbReference type="Proteomes" id="UP000622687"/>
    </source>
</evidence>
<feature type="domain" description="MacB-like periplasmic core" evidence="9">
    <location>
        <begin position="19"/>
        <end position="219"/>
    </location>
</feature>
<gene>
    <name evidence="10" type="ORF">I6U51_13245</name>
</gene>
<evidence type="ECO:0000259" key="9">
    <source>
        <dbReference type="Pfam" id="PF12704"/>
    </source>
</evidence>
<evidence type="ECO:0000256" key="6">
    <source>
        <dbReference type="ARBA" id="ARBA00023136"/>
    </source>
</evidence>
<dbReference type="InterPro" id="IPR051447">
    <property type="entry name" value="Lipoprotein-release_system"/>
</dbReference>
<reference evidence="10" key="1">
    <citation type="submission" date="2020-12" db="EMBL/GenBank/DDBJ databases">
        <title>Clostridium thailandense sp. nov., a novel acetogenic bacterium isolated from peat land soil in Thailand.</title>
        <authorList>
            <person name="Chaikitkaew S."/>
            <person name="Birkeland N.K."/>
        </authorList>
    </citation>
    <scope>NUCLEOTIDE SEQUENCE</scope>
    <source>
        <strain evidence="10">DSM 17425</strain>
    </source>
</reference>
<keyword evidence="5 7" id="KW-1133">Transmembrane helix</keyword>
<keyword evidence="11" id="KW-1185">Reference proteome</keyword>
<evidence type="ECO:0000256" key="4">
    <source>
        <dbReference type="ARBA" id="ARBA00022692"/>
    </source>
</evidence>
<comment type="caution">
    <text evidence="10">The sequence shown here is derived from an EMBL/GenBank/DDBJ whole genome shotgun (WGS) entry which is preliminary data.</text>
</comment>
<protein>
    <submittedName>
        <fullName evidence="10">ABC transporter permease</fullName>
    </submittedName>
</protein>